<proteinExistence type="predicted"/>
<reference evidence="1 2" key="1">
    <citation type="submission" date="2020-08" db="EMBL/GenBank/DDBJ databases">
        <title>Genomic Encyclopedia of Type Strains, Phase III (KMG-III): the genomes of soil and plant-associated and newly described type strains.</title>
        <authorList>
            <person name="Whitman W."/>
        </authorList>
    </citation>
    <scope>NUCLEOTIDE SEQUENCE [LARGE SCALE GENOMIC DNA]</scope>
    <source>
        <strain evidence="1 2">CECT 8075</strain>
    </source>
</reference>
<protein>
    <submittedName>
        <fullName evidence="1">GxxExxY protein</fullName>
    </submittedName>
</protein>
<dbReference type="Pfam" id="PF13366">
    <property type="entry name" value="PDDEXK_3"/>
    <property type="match status" value="1"/>
</dbReference>
<keyword evidence="2" id="KW-1185">Reference proteome</keyword>
<gene>
    <name evidence="1" type="ORF">FHS27_001664</name>
</gene>
<evidence type="ECO:0000313" key="2">
    <source>
        <dbReference type="Proteomes" id="UP000536179"/>
    </source>
</evidence>
<dbReference type="Proteomes" id="UP000536179">
    <property type="component" value="Unassembled WGS sequence"/>
</dbReference>
<comment type="caution">
    <text evidence="1">The sequence shown here is derived from an EMBL/GenBank/DDBJ whole genome shotgun (WGS) entry which is preliminary data.</text>
</comment>
<dbReference type="AlphaFoldDB" id="A0A7W5DWK0"/>
<evidence type="ECO:0000313" key="1">
    <source>
        <dbReference type="EMBL" id="MBB3205860.1"/>
    </source>
</evidence>
<sequence>MTNGLILKDECDKSIGCCFEVYNDKGCGFPQSVYQEFLEIECEYQQIPFCSQKQLPLFYRGKELKRKFVPDFIC</sequence>
<dbReference type="InterPro" id="IPR026350">
    <property type="entry name" value="GxxExxY"/>
</dbReference>
<dbReference type="EMBL" id="JACHXU010000004">
    <property type="protein sequence ID" value="MBB3205860.1"/>
    <property type="molecule type" value="Genomic_DNA"/>
</dbReference>
<organism evidence="1 2">
    <name type="scientific">Aporhodopirellula rubra</name>
    <dbReference type="NCBI Taxonomy" id="980271"/>
    <lineage>
        <taxon>Bacteria</taxon>
        <taxon>Pseudomonadati</taxon>
        <taxon>Planctomycetota</taxon>
        <taxon>Planctomycetia</taxon>
        <taxon>Pirellulales</taxon>
        <taxon>Pirellulaceae</taxon>
        <taxon>Aporhodopirellula</taxon>
    </lineage>
</organism>
<accession>A0A7W5DWK0</accession>
<dbReference type="NCBIfam" id="TIGR04256">
    <property type="entry name" value="GxxExxY"/>
    <property type="match status" value="1"/>
</dbReference>
<name>A0A7W5DWK0_9BACT</name>